<dbReference type="Pfam" id="PF01041">
    <property type="entry name" value="DegT_DnrJ_EryC1"/>
    <property type="match status" value="1"/>
</dbReference>
<dbReference type="GO" id="GO:0030170">
    <property type="term" value="F:pyridoxal phosphate binding"/>
    <property type="evidence" value="ECO:0007669"/>
    <property type="project" value="TreeGrafter"/>
</dbReference>
<dbReference type="Gene3D" id="3.90.1150.10">
    <property type="entry name" value="Aspartate Aminotransferase, domain 1"/>
    <property type="match status" value="1"/>
</dbReference>
<dbReference type="GO" id="GO:0008483">
    <property type="term" value="F:transaminase activity"/>
    <property type="evidence" value="ECO:0007669"/>
    <property type="project" value="UniProtKB-KW"/>
</dbReference>
<keyword evidence="5" id="KW-0032">Aminotransferase</keyword>
<feature type="modified residue" description="N6-(pyridoxal phosphate)lysine" evidence="3">
    <location>
        <position position="194"/>
    </location>
</feature>
<dbReference type="OrthoDB" id="9810913at2"/>
<organism evidence="5 6">
    <name type="scientific">Hymenobacter lapidarius</name>
    <dbReference type="NCBI Taxonomy" id="1908237"/>
    <lineage>
        <taxon>Bacteria</taxon>
        <taxon>Pseudomonadati</taxon>
        <taxon>Bacteroidota</taxon>
        <taxon>Cytophagia</taxon>
        <taxon>Cytophagales</taxon>
        <taxon>Hymenobacteraceae</taxon>
        <taxon>Hymenobacter</taxon>
    </lineage>
</organism>
<dbReference type="InterPro" id="IPR015422">
    <property type="entry name" value="PyrdxlP-dep_Trfase_small"/>
</dbReference>
<dbReference type="CDD" id="cd00616">
    <property type="entry name" value="AHBA_syn"/>
    <property type="match status" value="1"/>
</dbReference>
<name>A0A1G1T1P0_9BACT</name>
<evidence type="ECO:0000256" key="1">
    <source>
        <dbReference type="ARBA" id="ARBA00037999"/>
    </source>
</evidence>
<evidence type="ECO:0000313" key="5">
    <source>
        <dbReference type="EMBL" id="OGX84801.1"/>
    </source>
</evidence>
<dbReference type="PANTHER" id="PTHR30244:SF34">
    <property type="entry name" value="DTDP-4-AMINO-4,6-DIDEOXYGALACTOSE TRANSAMINASE"/>
    <property type="match status" value="1"/>
</dbReference>
<evidence type="ECO:0000256" key="3">
    <source>
        <dbReference type="PIRSR" id="PIRSR000390-2"/>
    </source>
</evidence>
<keyword evidence="3 4" id="KW-0663">Pyridoxal phosphate</keyword>
<dbReference type="InterPro" id="IPR015424">
    <property type="entry name" value="PyrdxlP-dep_Trfase"/>
</dbReference>
<dbReference type="SUPFAM" id="SSF53383">
    <property type="entry name" value="PLP-dependent transferases"/>
    <property type="match status" value="1"/>
</dbReference>
<dbReference type="AlphaFoldDB" id="A0A1G1T1P0"/>
<comment type="caution">
    <text evidence="5">The sequence shown here is derived from an EMBL/GenBank/DDBJ whole genome shotgun (WGS) entry which is preliminary data.</text>
</comment>
<evidence type="ECO:0000256" key="2">
    <source>
        <dbReference type="PIRSR" id="PIRSR000390-1"/>
    </source>
</evidence>
<keyword evidence="6" id="KW-1185">Reference proteome</keyword>
<dbReference type="GO" id="GO:0000271">
    <property type="term" value="P:polysaccharide biosynthetic process"/>
    <property type="evidence" value="ECO:0007669"/>
    <property type="project" value="TreeGrafter"/>
</dbReference>
<dbReference type="Proteomes" id="UP000176294">
    <property type="component" value="Unassembled WGS sequence"/>
</dbReference>
<dbReference type="PIRSF" id="PIRSF000390">
    <property type="entry name" value="PLP_StrS"/>
    <property type="match status" value="1"/>
</dbReference>
<evidence type="ECO:0000313" key="6">
    <source>
        <dbReference type="Proteomes" id="UP000176294"/>
    </source>
</evidence>
<dbReference type="InterPro" id="IPR015421">
    <property type="entry name" value="PyrdxlP-dep_Trfase_major"/>
</dbReference>
<proteinExistence type="inferred from homology"/>
<dbReference type="InterPro" id="IPR000653">
    <property type="entry name" value="DegT/StrS_aminotransferase"/>
</dbReference>
<dbReference type="PANTHER" id="PTHR30244">
    <property type="entry name" value="TRANSAMINASE"/>
    <property type="match status" value="1"/>
</dbReference>
<dbReference type="EMBL" id="MDZB01000114">
    <property type="protein sequence ID" value="OGX84801.1"/>
    <property type="molecule type" value="Genomic_DNA"/>
</dbReference>
<gene>
    <name evidence="5" type="ORF">BEN47_15820</name>
</gene>
<accession>A0A1G1T1P0</accession>
<comment type="similarity">
    <text evidence="1 4">Belongs to the DegT/DnrJ/EryC1 family.</text>
</comment>
<feature type="active site" description="Proton acceptor" evidence="2">
    <location>
        <position position="194"/>
    </location>
</feature>
<dbReference type="Gene3D" id="3.40.640.10">
    <property type="entry name" value="Type I PLP-dependent aspartate aminotransferase-like (Major domain)"/>
    <property type="match status" value="1"/>
</dbReference>
<dbReference type="RefSeq" id="WP_070728746.1">
    <property type="nucleotide sequence ID" value="NZ_MDZB01000114.1"/>
</dbReference>
<reference evidence="5 6" key="1">
    <citation type="submission" date="2016-08" db="EMBL/GenBank/DDBJ databases">
        <title>Hymenobacter coccineus sp. nov., Hymenobacter lapidarius sp. nov. and Hymenobacter glacialis sp. nov., isolated from Antarctic soil.</title>
        <authorList>
            <person name="Sedlacek I."/>
            <person name="Kralova S."/>
            <person name="Kyrova K."/>
            <person name="Maslanova I."/>
            <person name="Stankova E."/>
            <person name="Vrbovska V."/>
            <person name="Nemec M."/>
            <person name="Bartak M."/>
            <person name="Svec P."/>
            <person name="Busse H.-J."/>
            <person name="Pantucek R."/>
        </authorList>
    </citation>
    <scope>NUCLEOTIDE SEQUENCE [LARGE SCALE GENOMIC DNA]</scope>
    <source>
        <strain evidence="5 6">CCM 8643</strain>
    </source>
</reference>
<dbReference type="STRING" id="1908237.BEN47_15820"/>
<protein>
    <submittedName>
        <fullName evidence="5">Pyridoxal phosphate-dependent aminotransferase</fullName>
    </submittedName>
</protein>
<sequence length="386" mass="41645">MHSQDHDRLFLSPPHLGRHEMNYVHKAIEDNWVAPAGPNLKGFEDDICGATGAAHCVALSSGTAAIHLGLILLGVGPGDEVLCPSFTFVATANPILYLGATPVFVDSEVETWNICPERLREAIVDRLARGKKPKALLLVHLYGMPAKITEIMAIAAEFGLPVLEDAAEALGSSFNKQPLGSFGDVGVFSFNGNKILTTSGGGALVTNDAALAQKTRFLATQAKDDAPHYQHSEVGYNYRLSNILAGIGRGQMGLLDERVKRRREIFAWYEEHLAHLPGLTVALAPEPAGSRSNRWLTTILLNAPDPAAPPRPAVTPETVRLQLETHNIESRPLWKPLHLQPLFQTAPMYGGAVCADLFTRGLCLPSGTAMADTELRRVAGALAECF</sequence>
<evidence type="ECO:0000256" key="4">
    <source>
        <dbReference type="RuleBase" id="RU004508"/>
    </source>
</evidence>
<keyword evidence="5" id="KW-0808">Transferase</keyword>